<sequence>MDYKNRIAKILFLIGIGEMVAGLILAFVFGTVDVGYYTTRYEVSWGYFF</sequence>
<keyword evidence="3" id="KW-1185">Reference proteome</keyword>
<proteinExistence type="predicted"/>
<keyword evidence="1" id="KW-1133">Transmembrane helix</keyword>
<dbReference type="EMBL" id="CP020814">
    <property type="protein sequence ID" value="ARK30754.1"/>
    <property type="molecule type" value="Genomic_DNA"/>
</dbReference>
<keyword evidence="1" id="KW-0812">Transmembrane</keyword>
<gene>
    <name evidence="2" type="ORF">BkAM31D_13435</name>
</gene>
<protein>
    <submittedName>
        <fullName evidence="2">Uncharacterized protein</fullName>
    </submittedName>
</protein>
<dbReference type="Proteomes" id="UP000193006">
    <property type="component" value="Chromosome"/>
</dbReference>
<dbReference type="AlphaFoldDB" id="A0A1X9MDP1"/>
<feature type="transmembrane region" description="Helical" evidence="1">
    <location>
        <begin position="12"/>
        <end position="32"/>
    </location>
</feature>
<evidence type="ECO:0000313" key="2">
    <source>
        <dbReference type="EMBL" id="ARK30754.1"/>
    </source>
</evidence>
<organism evidence="2 3">
    <name type="scientific">Halalkalibacter krulwichiae</name>
    <dbReference type="NCBI Taxonomy" id="199441"/>
    <lineage>
        <taxon>Bacteria</taxon>
        <taxon>Bacillati</taxon>
        <taxon>Bacillota</taxon>
        <taxon>Bacilli</taxon>
        <taxon>Bacillales</taxon>
        <taxon>Bacillaceae</taxon>
        <taxon>Halalkalibacter</taxon>
    </lineage>
</organism>
<name>A0A1X9MDP1_9BACI</name>
<evidence type="ECO:0000313" key="3">
    <source>
        <dbReference type="Proteomes" id="UP000193006"/>
    </source>
</evidence>
<reference evidence="2 3" key="1">
    <citation type="submission" date="2017-04" db="EMBL/GenBank/DDBJ databases">
        <title>Bacillus krulwichiae AM31D Genome sequencing and assembly.</title>
        <authorList>
            <person name="Krulwich T.A."/>
            <person name="Anastor L."/>
            <person name="Ehrlich R."/>
            <person name="Ehrlich G.D."/>
            <person name="Janto B."/>
        </authorList>
    </citation>
    <scope>NUCLEOTIDE SEQUENCE [LARGE SCALE GENOMIC DNA]</scope>
    <source>
        <strain evidence="2 3">AM31D</strain>
    </source>
</reference>
<evidence type="ECO:0000256" key="1">
    <source>
        <dbReference type="SAM" id="Phobius"/>
    </source>
</evidence>
<accession>A0A1X9MDP1</accession>
<keyword evidence="1" id="KW-0472">Membrane</keyword>
<dbReference type="STRING" id="199441.BkAM31D_13435"/>
<dbReference type="KEGG" id="bkw:BkAM31D_13435"/>